<evidence type="ECO:0000256" key="1">
    <source>
        <dbReference type="SAM" id="Phobius"/>
    </source>
</evidence>
<protein>
    <submittedName>
        <fullName evidence="3">CX domain-containing protein</fullName>
    </submittedName>
</protein>
<dbReference type="WBParaSite" id="Pan_g6243.t1">
    <property type="protein sequence ID" value="Pan_g6243.t1"/>
    <property type="gene ID" value="Pan_g6243"/>
</dbReference>
<evidence type="ECO:0000313" key="2">
    <source>
        <dbReference type="Proteomes" id="UP000492821"/>
    </source>
</evidence>
<reference evidence="3" key="2">
    <citation type="submission" date="2020-10" db="UniProtKB">
        <authorList>
            <consortium name="WormBaseParasite"/>
        </authorList>
    </citation>
    <scope>IDENTIFICATION</scope>
</reference>
<keyword evidence="1" id="KW-0812">Transmembrane</keyword>
<accession>A0A7E4W4H9</accession>
<keyword evidence="1" id="KW-0472">Membrane</keyword>
<evidence type="ECO:0000313" key="3">
    <source>
        <dbReference type="WBParaSite" id="Pan_g6243.t1"/>
    </source>
</evidence>
<dbReference type="Proteomes" id="UP000492821">
    <property type="component" value="Unassembled WGS sequence"/>
</dbReference>
<organism evidence="2 3">
    <name type="scientific">Panagrellus redivivus</name>
    <name type="common">Microworm</name>
    <dbReference type="NCBI Taxonomy" id="6233"/>
    <lineage>
        <taxon>Eukaryota</taxon>
        <taxon>Metazoa</taxon>
        <taxon>Ecdysozoa</taxon>
        <taxon>Nematoda</taxon>
        <taxon>Chromadorea</taxon>
        <taxon>Rhabditida</taxon>
        <taxon>Tylenchina</taxon>
        <taxon>Panagrolaimomorpha</taxon>
        <taxon>Panagrolaimoidea</taxon>
        <taxon>Panagrolaimidae</taxon>
        <taxon>Panagrellus</taxon>
    </lineage>
</organism>
<keyword evidence="1" id="KW-1133">Transmembrane helix</keyword>
<name>A0A7E4W4H9_PANRE</name>
<proteinExistence type="predicted"/>
<keyword evidence="2" id="KW-1185">Reference proteome</keyword>
<reference evidence="2" key="1">
    <citation type="journal article" date="2013" name="Genetics">
        <title>The draft genome and transcriptome of Panagrellus redivivus are shaped by the harsh demands of a free-living lifestyle.</title>
        <authorList>
            <person name="Srinivasan J."/>
            <person name="Dillman A.R."/>
            <person name="Macchietto M.G."/>
            <person name="Heikkinen L."/>
            <person name="Lakso M."/>
            <person name="Fracchia K.M."/>
            <person name="Antoshechkin I."/>
            <person name="Mortazavi A."/>
            <person name="Wong G."/>
            <person name="Sternberg P.W."/>
        </authorList>
    </citation>
    <scope>NUCLEOTIDE SEQUENCE [LARGE SCALE GENOMIC DNA]</scope>
    <source>
        <strain evidence="2">MT8872</strain>
    </source>
</reference>
<sequence>MTAHSIANITGPHGDNVCIYRITETGVEEISDDGVYTVFRDGFNDTIETESGSTVPLILKKCCPGFKVDDANTCIESRMGNPFEEGQFSYALIYLGILLIGVGLVSMFIAYYYHYRFQRNKKHEKHGLINNSFDENGVANSGEFQAVPMDEKK</sequence>
<feature type="transmembrane region" description="Helical" evidence="1">
    <location>
        <begin position="88"/>
        <end position="113"/>
    </location>
</feature>
<dbReference type="AlphaFoldDB" id="A0A7E4W4H9"/>